<gene>
    <name evidence="2" type="ORF">N7452_007563</name>
</gene>
<reference evidence="2" key="2">
    <citation type="journal article" date="2023" name="IMA Fungus">
        <title>Comparative genomic study of the Penicillium genus elucidates a diverse pangenome and 15 lateral gene transfer events.</title>
        <authorList>
            <person name="Petersen C."/>
            <person name="Sorensen T."/>
            <person name="Nielsen M.R."/>
            <person name="Sondergaard T.E."/>
            <person name="Sorensen J.L."/>
            <person name="Fitzpatrick D.A."/>
            <person name="Frisvad J.C."/>
            <person name="Nielsen K.L."/>
        </authorList>
    </citation>
    <scope>NUCLEOTIDE SEQUENCE</scope>
    <source>
        <strain evidence="2">IBT 35673</strain>
    </source>
</reference>
<accession>A0A9W9QL37</accession>
<feature type="compositionally biased region" description="Acidic residues" evidence="1">
    <location>
        <begin position="149"/>
        <end position="160"/>
    </location>
</feature>
<evidence type="ECO:0000313" key="3">
    <source>
        <dbReference type="Proteomes" id="UP001147695"/>
    </source>
</evidence>
<sequence length="315" mass="35209">MPDDFHENPAMYDLSVFGDSTSGNAVKYVYHPTDRVGLFESGQLKLAPLSAFTGFTPVIHAKSKFRFIGEETTGLTRDDFNWLLEQEGKGKLEPSTLCSELQHLSLSSQLFKSFRPALPRLIESSDTSALEEKYDQELPAQKSSHHENSDDDSQSIDDESLQVKTSIGAAAPSVLATQTSSPVCSTASQSFLFSKYGRARKETKKLYRGYKRLMSKRKRQKAREIMKLADISDKIAAAKELLSTENAAEIIAAHKALKGLEVEYGRVSTGIQGWLKPKRNSMGQQLYNEMFQLAKAPDDDHNRLVEKIIIKEEPI</sequence>
<name>A0A9W9QL37_PENBR</name>
<evidence type="ECO:0000313" key="2">
    <source>
        <dbReference type="EMBL" id="KAJ5335160.1"/>
    </source>
</evidence>
<dbReference type="AlphaFoldDB" id="A0A9W9QL37"/>
<dbReference type="Proteomes" id="UP001147695">
    <property type="component" value="Unassembled WGS sequence"/>
</dbReference>
<reference evidence="2" key="1">
    <citation type="submission" date="2022-12" db="EMBL/GenBank/DDBJ databases">
        <authorList>
            <person name="Petersen C."/>
        </authorList>
    </citation>
    <scope>NUCLEOTIDE SEQUENCE</scope>
    <source>
        <strain evidence="2">IBT 35673</strain>
    </source>
</reference>
<comment type="caution">
    <text evidence="2">The sequence shown here is derived from an EMBL/GenBank/DDBJ whole genome shotgun (WGS) entry which is preliminary data.</text>
</comment>
<organism evidence="2 3">
    <name type="scientific">Penicillium brevicompactum</name>
    <dbReference type="NCBI Taxonomy" id="5074"/>
    <lineage>
        <taxon>Eukaryota</taxon>
        <taxon>Fungi</taxon>
        <taxon>Dikarya</taxon>
        <taxon>Ascomycota</taxon>
        <taxon>Pezizomycotina</taxon>
        <taxon>Eurotiomycetes</taxon>
        <taxon>Eurotiomycetidae</taxon>
        <taxon>Eurotiales</taxon>
        <taxon>Aspergillaceae</taxon>
        <taxon>Penicillium</taxon>
    </lineage>
</organism>
<dbReference type="EMBL" id="JAPZBQ010000004">
    <property type="protein sequence ID" value="KAJ5335160.1"/>
    <property type="molecule type" value="Genomic_DNA"/>
</dbReference>
<protein>
    <submittedName>
        <fullName evidence="2">Uncharacterized protein</fullName>
    </submittedName>
</protein>
<proteinExistence type="predicted"/>
<evidence type="ECO:0000256" key="1">
    <source>
        <dbReference type="SAM" id="MobiDB-lite"/>
    </source>
</evidence>
<feature type="region of interest" description="Disordered" evidence="1">
    <location>
        <begin position="138"/>
        <end position="160"/>
    </location>
</feature>